<evidence type="ECO:0000313" key="6">
    <source>
        <dbReference type="Proteomes" id="UP000265964"/>
    </source>
</evidence>
<dbReference type="GO" id="GO:0008777">
    <property type="term" value="F:acetylornithine deacetylase activity"/>
    <property type="evidence" value="ECO:0007669"/>
    <property type="project" value="TreeGrafter"/>
</dbReference>
<accession>A0A3A1YN40</accession>
<comment type="caution">
    <text evidence="5">The sequence shown here is derived from an EMBL/GenBank/DDBJ whole genome shotgun (WGS) entry which is preliminary data.</text>
</comment>
<dbReference type="InterPro" id="IPR036264">
    <property type="entry name" value="Bact_exopeptidase_dim_dom"/>
</dbReference>
<dbReference type="OrthoDB" id="9809784at2"/>
<protein>
    <submittedName>
        <fullName evidence="5">Succinyl-diaminopimelate desuccinylase</fullName>
    </submittedName>
</protein>
<dbReference type="GO" id="GO:0006526">
    <property type="term" value="P:L-arginine biosynthetic process"/>
    <property type="evidence" value="ECO:0007669"/>
    <property type="project" value="TreeGrafter"/>
</dbReference>
<evidence type="ECO:0000259" key="4">
    <source>
        <dbReference type="Pfam" id="PF07687"/>
    </source>
</evidence>
<feature type="domain" description="Peptidase M20 dimerisation" evidence="4">
    <location>
        <begin position="315"/>
        <end position="418"/>
    </location>
</feature>
<dbReference type="Pfam" id="PF07687">
    <property type="entry name" value="M20_dimer"/>
    <property type="match status" value="1"/>
</dbReference>
<dbReference type="InterPro" id="IPR002933">
    <property type="entry name" value="Peptidase_M20"/>
</dbReference>
<dbReference type="Gene3D" id="3.30.70.360">
    <property type="match status" value="1"/>
</dbReference>
<dbReference type="Proteomes" id="UP000265964">
    <property type="component" value="Unassembled WGS sequence"/>
</dbReference>
<dbReference type="Pfam" id="PF01546">
    <property type="entry name" value="Peptidase_M20"/>
    <property type="match status" value="1"/>
</dbReference>
<dbReference type="GO" id="GO:0046872">
    <property type="term" value="F:metal ion binding"/>
    <property type="evidence" value="ECO:0007669"/>
    <property type="project" value="UniProtKB-KW"/>
</dbReference>
<reference evidence="5 6" key="1">
    <citation type="submission" date="2017-08" db="EMBL/GenBank/DDBJ databases">
        <title>Reclassification of Bisgaard taxon 37 and 44.</title>
        <authorList>
            <person name="Christensen H."/>
        </authorList>
    </citation>
    <scope>NUCLEOTIDE SEQUENCE [LARGE SCALE GENOMIC DNA]</scope>
    <source>
        <strain evidence="5 6">EEAB3T1</strain>
    </source>
</reference>
<sequence length="561" mass="61673">MTRKLTFKDLLHTQPCAPYFLDPLAAEIDYTSALATLEEFVSRNTVSPEDANIQQDLAKILAPYNFKAINFNHGETTNTLFIRLGANSQLPSAYSHVLDQDFLLDPNNSEVFVPWDKLKAQFQQAKLARGNINGVTLPLLSDLPIFVFAGHTDVVPPGELGKWTYNAPFAPDFHENVSPNPYQTIPNIDEYVGAVQGQTKANIVFKEHNSPMQQSSLTQYLQHPELSLVGRGTTDMKGGLVASIFAITALLDTYTGSKAIENTTFAFLITSDEEAAALHGTKYVVEQLAEVEQSLTWCVIAEPSSSKTVGDTIRNGRRGSASWWLTANGEQGHVAYPHLVDNPIHKLIPVLNAIQEELSQLDQGNENFPATSFQLVELAAGDGTTNLVPGQAHAQFNIRFNNEHTYASLQAKVNEIIARFPFNEQIQVTSSCSGESFVTPKDNEFCQDCAHIISLLTQGEVLSRFDTGGGTSDGRFITKICEQMFELGTTNATLHKVNEQVVLGEFFALIQIYYALTAKTIGLVDFDEQTLNTICQLVPTKSDNPIPASSEKAPGIHCEQE</sequence>
<name>A0A3A1YN40_9GAMM</name>
<dbReference type="InterPro" id="IPR050072">
    <property type="entry name" value="Peptidase_M20A"/>
</dbReference>
<dbReference type="Gene3D" id="3.40.630.10">
    <property type="entry name" value="Zn peptidases"/>
    <property type="match status" value="1"/>
</dbReference>
<dbReference type="PANTHER" id="PTHR43808">
    <property type="entry name" value="ACETYLORNITHINE DEACETYLASE"/>
    <property type="match status" value="1"/>
</dbReference>
<keyword evidence="2" id="KW-0378">Hydrolase</keyword>
<dbReference type="SUPFAM" id="SSF55031">
    <property type="entry name" value="Bacterial exopeptidase dimerisation domain"/>
    <property type="match status" value="1"/>
</dbReference>
<keyword evidence="6" id="KW-1185">Reference proteome</keyword>
<dbReference type="RefSeq" id="WP_119534026.1">
    <property type="nucleotide sequence ID" value="NZ_NRJF01000012.1"/>
</dbReference>
<proteinExistence type="predicted"/>
<keyword evidence="1" id="KW-0479">Metal-binding</keyword>
<dbReference type="EMBL" id="NRJF01000012">
    <property type="protein sequence ID" value="RIY38649.1"/>
    <property type="molecule type" value="Genomic_DNA"/>
</dbReference>
<organism evidence="5 6">
    <name type="scientific">Psittacicella gerlachiana</name>
    <dbReference type="NCBI Taxonomy" id="2028574"/>
    <lineage>
        <taxon>Bacteria</taxon>
        <taxon>Pseudomonadati</taxon>
        <taxon>Pseudomonadota</taxon>
        <taxon>Gammaproteobacteria</taxon>
        <taxon>Pasteurellales</taxon>
        <taxon>Psittacicellaceae</taxon>
        <taxon>Psittacicella</taxon>
    </lineage>
</organism>
<dbReference type="AlphaFoldDB" id="A0A3A1YN40"/>
<dbReference type="NCBIfam" id="NF009557">
    <property type="entry name" value="PRK13009.1"/>
    <property type="match status" value="1"/>
</dbReference>
<dbReference type="InterPro" id="IPR011650">
    <property type="entry name" value="Peptidase_M20_dimer"/>
</dbReference>
<evidence type="ECO:0000256" key="1">
    <source>
        <dbReference type="ARBA" id="ARBA00022723"/>
    </source>
</evidence>
<evidence type="ECO:0000313" key="5">
    <source>
        <dbReference type="EMBL" id="RIY38649.1"/>
    </source>
</evidence>
<gene>
    <name evidence="5" type="ORF">CKF59_00480</name>
</gene>
<keyword evidence="3" id="KW-0170">Cobalt</keyword>
<dbReference type="PANTHER" id="PTHR43808:SF31">
    <property type="entry name" value="N-ACETYL-L-CITRULLINE DEACETYLASE"/>
    <property type="match status" value="1"/>
</dbReference>
<evidence type="ECO:0000256" key="2">
    <source>
        <dbReference type="ARBA" id="ARBA00022801"/>
    </source>
</evidence>
<dbReference type="SUPFAM" id="SSF53187">
    <property type="entry name" value="Zn-dependent exopeptidases"/>
    <property type="match status" value="1"/>
</dbReference>
<evidence type="ECO:0000256" key="3">
    <source>
        <dbReference type="ARBA" id="ARBA00023285"/>
    </source>
</evidence>